<feature type="compositionally biased region" description="Low complexity" evidence="1">
    <location>
        <begin position="929"/>
        <end position="939"/>
    </location>
</feature>
<feature type="region of interest" description="Disordered" evidence="1">
    <location>
        <begin position="149"/>
        <end position="221"/>
    </location>
</feature>
<feature type="compositionally biased region" description="Basic residues" evidence="1">
    <location>
        <begin position="79"/>
        <end position="92"/>
    </location>
</feature>
<feature type="compositionally biased region" description="Basic and acidic residues" evidence="1">
    <location>
        <begin position="811"/>
        <end position="822"/>
    </location>
</feature>
<comment type="caution">
    <text evidence="2">The sequence shown here is derived from an EMBL/GenBank/DDBJ whole genome shotgun (WGS) entry which is preliminary data.</text>
</comment>
<dbReference type="OrthoDB" id="10684103at2759"/>
<feature type="compositionally biased region" description="Pro residues" evidence="1">
    <location>
        <begin position="622"/>
        <end position="632"/>
    </location>
</feature>
<evidence type="ECO:0000313" key="3">
    <source>
        <dbReference type="Proteomes" id="UP000829720"/>
    </source>
</evidence>
<feature type="compositionally biased region" description="Basic residues" evidence="1">
    <location>
        <begin position="900"/>
        <end position="911"/>
    </location>
</feature>
<keyword evidence="3" id="KW-1185">Reference proteome</keyword>
<feature type="compositionally biased region" description="Low complexity" evidence="1">
    <location>
        <begin position="564"/>
        <end position="581"/>
    </location>
</feature>
<feature type="compositionally biased region" description="Low complexity" evidence="1">
    <location>
        <begin position="52"/>
        <end position="69"/>
    </location>
</feature>
<feature type="compositionally biased region" description="Low complexity" evidence="1">
    <location>
        <begin position="429"/>
        <end position="438"/>
    </location>
</feature>
<gene>
    <name evidence="2" type="ORF">AGOR_G00102190</name>
</gene>
<sequence length="1071" mass="113786">MNKSGASKFKHLFIKTKSQDKEKKEGGKNVSKPTSLPVDGQPASPTENSAHSPTGPMSPTSPASMTPPGDMALASPTEKKKRRFKWPKRKSSRSQPHDDPLFFNDSHDNEAMSNHMSFDQLSVQTEYSERSDCESQLDLESASMYSFDMAHHSSASRRARKSSEDKPGVLVRIGSFFSSRRRKSSKGQSETSEDEVSPTKNQAHQFPSKEGPASPPPQVETIRISLPELCIERSELKPSASVHSIVSILDGEGIPFVDSDSSGRSSVKGAGSQEALGGGDPDPAEVVLGGVCRKLQAYLEETSVSDEGATTIKKNFQVAGKAKGSGSPRSPGLEKTEGGVARGPSRPQSLELKENTREQNLQKPQEEECSSGEATPTNGCPTPPPPKPITARTDTPVSPHLLWVETHLGELDTPAPASAHAPTHAVAVPTGAASASLPPGTPPPPVSTATPQTSDMEGRVSTGSADPPQRRSIKLSQTQHAFPKSLSLGAEPGAHLPDGPAKTQHKSEVKLSSSVKKVNLEIKRHPLTRSSSGEKSSPKLSRNIIRSAECSPKLRCATPPASPSSPASPVSPASPASPVAPQRLLKARAVSARARGPQEPQAVNGVPEAHGVTSAKAAGTPPRTPPRTPTSPEPLDKTPDALKSKIPKKPAVETKLKPLTELKQKPLAETKLKSPEMKPKSSSARATTIPDGGLTAETQSRTEKGAASNDADPGSTDGVDGKTKEQVQSAVTPKSKLPKATDGPLSPVRKARGKPGDAVGKTSAAASSSPVRDQAETPGSKLPRPPQSPLHKQPSNEDAVSADPKSPQADSKLKKPSTKDSPKPQSDNRPSNDEKGPAKAGKVVPETAQKNVKEPGDGPQGEAKPGKGTVESVSKNAAKEQNDGAQGGSKLPMPNTRSPPKPKPKPNKRAVKQWDKAQDEAAKLPDSPAPAGAAEAGSARDTPSTEAQSSTPEEGGSSATPKKKESPLCRPEQPSPERRSRQVMQGECPTHLSRSPPQHLHRLLRLLKYPPQHLNSKLLQHLLIHLHRFQHKHPPQHPLIHLNKQTSQHLKRHLNSKLLQNPVMYLHKPPP</sequence>
<dbReference type="EMBL" id="JAERUA010000009">
    <property type="protein sequence ID" value="KAI1895041.1"/>
    <property type="molecule type" value="Genomic_DNA"/>
</dbReference>
<evidence type="ECO:0000256" key="1">
    <source>
        <dbReference type="SAM" id="MobiDB-lite"/>
    </source>
</evidence>
<accession>A0A8T3DDZ9</accession>
<proteinExistence type="predicted"/>
<feature type="compositionally biased region" description="Basic and acidic residues" evidence="1">
    <location>
        <begin position="912"/>
        <end position="923"/>
    </location>
</feature>
<feature type="compositionally biased region" description="Low complexity" evidence="1">
    <location>
        <begin position="530"/>
        <end position="541"/>
    </location>
</feature>
<evidence type="ECO:0000313" key="2">
    <source>
        <dbReference type="EMBL" id="KAI1895041.1"/>
    </source>
</evidence>
<dbReference type="AlphaFoldDB" id="A0A8T3DDZ9"/>
<protein>
    <submittedName>
        <fullName evidence="2">Uncharacterized protein</fullName>
    </submittedName>
</protein>
<feature type="compositionally biased region" description="Basic and acidic residues" evidence="1">
    <location>
        <begin position="634"/>
        <end position="643"/>
    </location>
</feature>
<feature type="compositionally biased region" description="Basic and acidic residues" evidence="1">
    <location>
        <begin position="17"/>
        <end position="27"/>
    </location>
</feature>
<dbReference type="Proteomes" id="UP000829720">
    <property type="component" value="Unassembled WGS sequence"/>
</dbReference>
<feature type="compositionally biased region" description="Polar residues" evidence="1">
    <location>
        <begin position="941"/>
        <end position="960"/>
    </location>
</feature>
<feature type="compositionally biased region" description="Basic and acidic residues" evidence="1">
    <location>
        <begin position="650"/>
        <end position="679"/>
    </location>
</feature>
<organism evidence="2 3">
    <name type="scientific">Albula goreensis</name>
    <dbReference type="NCBI Taxonomy" id="1534307"/>
    <lineage>
        <taxon>Eukaryota</taxon>
        <taxon>Metazoa</taxon>
        <taxon>Chordata</taxon>
        <taxon>Craniata</taxon>
        <taxon>Vertebrata</taxon>
        <taxon>Euteleostomi</taxon>
        <taxon>Actinopterygii</taxon>
        <taxon>Neopterygii</taxon>
        <taxon>Teleostei</taxon>
        <taxon>Albuliformes</taxon>
        <taxon>Albulidae</taxon>
        <taxon>Albula</taxon>
    </lineage>
</organism>
<feature type="region of interest" description="Disordered" evidence="1">
    <location>
        <begin position="1"/>
        <end position="135"/>
    </location>
</feature>
<name>A0A8T3DDZ9_9TELE</name>
<feature type="compositionally biased region" description="Polar residues" evidence="1">
    <location>
        <begin position="111"/>
        <end position="126"/>
    </location>
</feature>
<reference evidence="2" key="1">
    <citation type="submission" date="2021-01" db="EMBL/GenBank/DDBJ databases">
        <authorList>
            <person name="Zahm M."/>
            <person name="Roques C."/>
            <person name="Cabau C."/>
            <person name="Klopp C."/>
            <person name="Donnadieu C."/>
            <person name="Jouanno E."/>
            <person name="Lampietro C."/>
            <person name="Louis A."/>
            <person name="Herpin A."/>
            <person name="Echchiki A."/>
            <person name="Berthelot C."/>
            <person name="Parey E."/>
            <person name="Roest-Crollius H."/>
            <person name="Braasch I."/>
            <person name="Postlethwait J."/>
            <person name="Bobe J."/>
            <person name="Montfort J."/>
            <person name="Bouchez O."/>
            <person name="Begum T."/>
            <person name="Mejri S."/>
            <person name="Adams A."/>
            <person name="Chen W.-J."/>
            <person name="Guiguen Y."/>
        </authorList>
    </citation>
    <scope>NUCLEOTIDE SEQUENCE</scope>
    <source>
        <tissue evidence="2">Blood</tissue>
    </source>
</reference>
<feature type="compositionally biased region" description="Basic and acidic residues" evidence="1">
    <location>
        <begin position="95"/>
        <end position="110"/>
    </location>
</feature>
<feature type="region of interest" description="Disordered" evidence="1">
    <location>
        <begin position="317"/>
        <end position="402"/>
    </location>
</feature>
<feature type="region of interest" description="Disordered" evidence="1">
    <location>
        <begin position="429"/>
        <end position="996"/>
    </location>
</feature>
<feature type="region of interest" description="Disordered" evidence="1">
    <location>
        <begin position="253"/>
        <end position="283"/>
    </location>
</feature>